<proteinExistence type="predicted"/>
<evidence type="ECO:0000313" key="1">
    <source>
        <dbReference type="EMBL" id="AQT47968.1"/>
    </source>
</evidence>
<protein>
    <submittedName>
        <fullName evidence="1">Uncharacterized protein</fullName>
    </submittedName>
</protein>
<dbReference type="RefSeq" id="WP_077993401.1">
    <property type="nucleotide sequence ID" value="NZ_CAXUOT020000003.1"/>
</dbReference>
<organism evidence="1 2">
    <name type="scientific">Bartonella choladocola</name>
    <dbReference type="NCBI Taxonomy" id="2750995"/>
    <lineage>
        <taxon>Bacteria</taxon>
        <taxon>Pseudomonadati</taxon>
        <taxon>Pseudomonadota</taxon>
        <taxon>Alphaproteobacteria</taxon>
        <taxon>Hyphomicrobiales</taxon>
        <taxon>Bartonellaceae</taxon>
        <taxon>Bartonella</taxon>
    </lineage>
</organism>
<dbReference type="Proteomes" id="UP000189632">
    <property type="component" value="Chromosome"/>
</dbReference>
<gene>
    <name evidence="1" type="ORF">BBC0122_018730</name>
</gene>
<keyword evidence="2" id="KW-1185">Reference proteome</keyword>
<evidence type="ECO:0000313" key="2">
    <source>
        <dbReference type="Proteomes" id="UP000189632"/>
    </source>
</evidence>
<dbReference type="KEGG" id="bapi:BBC0122_018730"/>
<name>A0A1U9MJQ4_9HYPH</name>
<accession>A0A1U9MJQ4</accession>
<reference evidence="1 2" key="1">
    <citation type="submission" date="2016-11" db="EMBL/GenBank/DDBJ databases">
        <title>Comparative genomics of Bartonella apis.</title>
        <authorList>
            <person name="Engel P."/>
        </authorList>
    </citation>
    <scope>NUCLEOTIDE SEQUENCE [LARGE SCALE GENOMIC DNA]</scope>
    <source>
        <strain evidence="1 2">BBC0122</strain>
    </source>
</reference>
<dbReference type="AlphaFoldDB" id="A0A1U9MJQ4"/>
<sequence length="86" mass="9860">MFSNLHSRKFGADLVDQATEAYLGGISDSEYWDEIDENGDVVPVFADDPWSDFDELIDQILHDDEALSYIGSRNRNDVLNYFSKNH</sequence>
<dbReference type="EMBL" id="CP015625">
    <property type="protein sequence ID" value="AQT47968.1"/>
    <property type="molecule type" value="Genomic_DNA"/>
</dbReference>